<evidence type="ECO:0000313" key="2">
    <source>
        <dbReference type="EMBL" id="MFC3108671.1"/>
    </source>
</evidence>
<sequence>MSTEDEVRKASEQFYAALNNMANGDPRPMSDIWSHGATVTAMHPIGGQQVGWDKVRESFQQVAQIASEGRVRLDDQMIQVTGDLAYELGSERGQAKFGGQQVTLDHRVTNIYRREAGSWKIVHHHTDVSPAMLDVLKRMEAKT</sequence>
<dbReference type="InterPro" id="IPR037401">
    <property type="entry name" value="SnoaL-like"/>
</dbReference>
<dbReference type="Proteomes" id="UP001595530">
    <property type="component" value="Unassembled WGS sequence"/>
</dbReference>
<comment type="caution">
    <text evidence="2">The sequence shown here is derived from an EMBL/GenBank/DDBJ whole genome shotgun (WGS) entry which is preliminary data.</text>
</comment>
<evidence type="ECO:0000313" key="3">
    <source>
        <dbReference type="Proteomes" id="UP001595530"/>
    </source>
</evidence>
<dbReference type="Gene3D" id="3.10.450.50">
    <property type="match status" value="1"/>
</dbReference>
<dbReference type="RefSeq" id="WP_390324587.1">
    <property type="nucleotide sequence ID" value="NZ_JBHRTP010000034.1"/>
</dbReference>
<feature type="domain" description="SnoaL-like" evidence="1">
    <location>
        <begin position="8"/>
        <end position="126"/>
    </location>
</feature>
<name>A0ABV7F3N0_9BURK</name>
<dbReference type="SUPFAM" id="SSF54427">
    <property type="entry name" value="NTF2-like"/>
    <property type="match status" value="1"/>
</dbReference>
<dbReference type="Pfam" id="PF13474">
    <property type="entry name" value="SnoaL_3"/>
    <property type="match status" value="1"/>
</dbReference>
<protein>
    <submittedName>
        <fullName evidence="2">YybH family protein</fullName>
    </submittedName>
</protein>
<gene>
    <name evidence="2" type="ORF">ACFOFO_11965</name>
</gene>
<reference evidence="3" key="1">
    <citation type="journal article" date="2019" name="Int. J. Syst. Evol. Microbiol.">
        <title>The Global Catalogue of Microorganisms (GCM) 10K type strain sequencing project: providing services to taxonomists for standard genome sequencing and annotation.</title>
        <authorList>
            <consortium name="The Broad Institute Genomics Platform"/>
            <consortium name="The Broad Institute Genome Sequencing Center for Infectious Disease"/>
            <person name="Wu L."/>
            <person name="Ma J."/>
        </authorList>
    </citation>
    <scope>NUCLEOTIDE SEQUENCE [LARGE SCALE GENOMIC DNA]</scope>
    <source>
        <strain evidence="3">KCTC 42986</strain>
    </source>
</reference>
<keyword evidence="3" id="KW-1185">Reference proteome</keyword>
<dbReference type="InterPro" id="IPR032710">
    <property type="entry name" value="NTF2-like_dom_sf"/>
</dbReference>
<dbReference type="PANTHER" id="PTHR34957">
    <property type="entry name" value="NUCLEAR TRANSPORT FACTOR 2 (NTF2) FAMILY PROTEIN"/>
    <property type="match status" value="1"/>
</dbReference>
<dbReference type="PANTHER" id="PTHR34957:SF1">
    <property type="entry name" value="NUCLEAR TRANSPORT FACTOR 2 (NTF2) FAMILY PROTEIN"/>
    <property type="match status" value="1"/>
</dbReference>
<evidence type="ECO:0000259" key="1">
    <source>
        <dbReference type="Pfam" id="PF13474"/>
    </source>
</evidence>
<accession>A0ABV7F3N0</accession>
<proteinExistence type="predicted"/>
<dbReference type="EMBL" id="JBHRTP010000034">
    <property type="protein sequence ID" value="MFC3108671.1"/>
    <property type="molecule type" value="Genomic_DNA"/>
</dbReference>
<organism evidence="2 3">
    <name type="scientific">Undibacterium arcticum</name>
    <dbReference type="NCBI Taxonomy" id="1762892"/>
    <lineage>
        <taxon>Bacteria</taxon>
        <taxon>Pseudomonadati</taxon>
        <taxon>Pseudomonadota</taxon>
        <taxon>Betaproteobacteria</taxon>
        <taxon>Burkholderiales</taxon>
        <taxon>Oxalobacteraceae</taxon>
        <taxon>Undibacterium</taxon>
    </lineage>
</organism>